<keyword evidence="1" id="KW-0547">Nucleotide-binding</keyword>
<reference evidence="4 5" key="1">
    <citation type="submission" date="2017-10" db="EMBL/GenBank/DDBJ databases">
        <title>Extensive intraspecific genome diversity in a model arbuscular mycorrhizal fungus.</title>
        <authorList>
            <person name="Chen E.C.H."/>
            <person name="Morin E."/>
            <person name="Baudet D."/>
            <person name="Noel J."/>
            <person name="Ndikumana S."/>
            <person name="Charron P."/>
            <person name="St-Onge C."/>
            <person name="Giorgi J."/>
            <person name="Grigoriev I.V."/>
            <person name="Roux C."/>
            <person name="Martin F.M."/>
            <person name="Corradi N."/>
        </authorList>
    </citation>
    <scope>NUCLEOTIDE SEQUENCE [LARGE SCALE GENOMIC DNA]</scope>
    <source>
        <strain evidence="4 5">A1</strain>
    </source>
</reference>
<dbReference type="PANTHER" id="PTHR44329">
    <property type="entry name" value="SERINE/THREONINE-PROTEIN KINASE TNNI3K-RELATED"/>
    <property type="match status" value="1"/>
</dbReference>
<keyword evidence="4" id="KW-0808">Transferase</keyword>
<dbReference type="EMBL" id="LLXH01000117">
    <property type="protein sequence ID" value="PKC72650.1"/>
    <property type="molecule type" value="Genomic_DNA"/>
</dbReference>
<dbReference type="InterPro" id="IPR051681">
    <property type="entry name" value="Ser/Thr_Kinases-Pseudokinases"/>
</dbReference>
<keyword evidence="4" id="KW-0418">Kinase</keyword>
<dbReference type="InterPro" id="IPR001245">
    <property type="entry name" value="Ser-Thr/Tyr_kinase_cat_dom"/>
</dbReference>
<evidence type="ECO:0000313" key="4">
    <source>
        <dbReference type="EMBL" id="PKC72650.1"/>
    </source>
</evidence>
<gene>
    <name evidence="4" type="ORF">RhiirA1_315662</name>
</gene>
<dbReference type="Proteomes" id="UP000232688">
    <property type="component" value="Unassembled WGS sequence"/>
</dbReference>
<evidence type="ECO:0000256" key="2">
    <source>
        <dbReference type="ARBA" id="ARBA00022840"/>
    </source>
</evidence>
<dbReference type="Pfam" id="PF07714">
    <property type="entry name" value="PK_Tyr_Ser-Thr"/>
    <property type="match status" value="1"/>
</dbReference>
<dbReference type="GO" id="GO:0004672">
    <property type="term" value="F:protein kinase activity"/>
    <property type="evidence" value="ECO:0007669"/>
    <property type="project" value="InterPro"/>
</dbReference>
<proteinExistence type="predicted"/>
<reference evidence="4 5" key="2">
    <citation type="submission" date="2017-10" db="EMBL/GenBank/DDBJ databases">
        <title>Genome analyses suggest a sexual origin of heterokaryosis in a supposedly ancient asexual fungus.</title>
        <authorList>
            <person name="Corradi N."/>
            <person name="Sedzielewska K."/>
            <person name="Noel J."/>
            <person name="Charron P."/>
            <person name="Farinelli L."/>
            <person name="Marton T."/>
            <person name="Kruger M."/>
            <person name="Pelin A."/>
            <person name="Brachmann A."/>
            <person name="Corradi N."/>
        </authorList>
    </citation>
    <scope>NUCLEOTIDE SEQUENCE [LARGE SCALE GENOMIC DNA]</scope>
    <source>
        <strain evidence="4 5">A1</strain>
    </source>
</reference>
<dbReference type="VEuPathDB" id="FungiDB:RhiirA1_315662"/>
<evidence type="ECO:0000256" key="1">
    <source>
        <dbReference type="ARBA" id="ARBA00022741"/>
    </source>
</evidence>
<dbReference type="AlphaFoldDB" id="A0A2N0SAQ3"/>
<dbReference type="GO" id="GO:0005524">
    <property type="term" value="F:ATP binding"/>
    <property type="evidence" value="ECO:0007669"/>
    <property type="project" value="UniProtKB-KW"/>
</dbReference>
<name>A0A2N0SAQ3_9GLOM</name>
<dbReference type="SUPFAM" id="SSF56112">
    <property type="entry name" value="Protein kinase-like (PK-like)"/>
    <property type="match status" value="1"/>
</dbReference>
<dbReference type="GO" id="GO:0097527">
    <property type="term" value="P:necroptotic signaling pathway"/>
    <property type="evidence" value="ECO:0007669"/>
    <property type="project" value="TreeGrafter"/>
</dbReference>
<evidence type="ECO:0000313" key="5">
    <source>
        <dbReference type="Proteomes" id="UP000232688"/>
    </source>
</evidence>
<dbReference type="InterPro" id="IPR011009">
    <property type="entry name" value="Kinase-like_dom_sf"/>
</dbReference>
<dbReference type="VEuPathDB" id="FungiDB:FUN_014012"/>
<evidence type="ECO:0000259" key="3">
    <source>
        <dbReference type="PROSITE" id="PS50011"/>
    </source>
</evidence>
<feature type="non-terminal residue" evidence="4">
    <location>
        <position position="1"/>
    </location>
</feature>
<protein>
    <submittedName>
        <fullName evidence="4">Kinase-like protein</fullName>
    </submittedName>
</protein>
<sequence>NIVNILNYIYKCFIDSNNNYFLVWEYVNEGNLRDYLENNFNTLQWNDKIQMALDITQGLMVLHSELIIHGNLHAYSILIKNGKLMITDFGLLAVDATSSVSDNIVYVEPQHVHNPSYELDMRSDIYSLGVLLWELSSGHPPFFYHGSGVFNLAQIVIGIVNGKREDPTEDTPLEYLELYQKCWHNNPGIRPEINEVHEILSQL</sequence>
<keyword evidence="2" id="KW-0067">ATP-binding</keyword>
<comment type="caution">
    <text evidence="4">The sequence shown here is derived from an EMBL/GenBank/DDBJ whole genome shotgun (WGS) entry which is preliminary data.</text>
</comment>
<dbReference type="Gene3D" id="1.10.510.10">
    <property type="entry name" value="Transferase(Phosphotransferase) domain 1"/>
    <property type="match status" value="1"/>
</dbReference>
<feature type="non-terminal residue" evidence="4">
    <location>
        <position position="203"/>
    </location>
</feature>
<dbReference type="PROSITE" id="PS50011">
    <property type="entry name" value="PROTEIN_KINASE_DOM"/>
    <property type="match status" value="1"/>
</dbReference>
<accession>A0A2N0SAQ3</accession>
<organism evidence="4 5">
    <name type="scientific">Rhizophagus irregularis</name>
    <dbReference type="NCBI Taxonomy" id="588596"/>
    <lineage>
        <taxon>Eukaryota</taxon>
        <taxon>Fungi</taxon>
        <taxon>Fungi incertae sedis</taxon>
        <taxon>Mucoromycota</taxon>
        <taxon>Glomeromycotina</taxon>
        <taxon>Glomeromycetes</taxon>
        <taxon>Glomerales</taxon>
        <taxon>Glomeraceae</taxon>
        <taxon>Rhizophagus</taxon>
    </lineage>
</organism>
<dbReference type="PANTHER" id="PTHR44329:SF298">
    <property type="entry name" value="MIXED LINEAGE KINASE DOMAIN-LIKE PROTEIN"/>
    <property type="match status" value="1"/>
</dbReference>
<feature type="domain" description="Protein kinase" evidence="3">
    <location>
        <begin position="1"/>
        <end position="200"/>
    </location>
</feature>
<dbReference type="InterPro" id="IPR000719">
    <property type="entry name" value="Prot_kinase_dom"/>
</dbReference>